<dbReference type="InterPro" id="IPR001810">
    <property type="entry name" value="F-box_dom"/>
</dbReference>
<evidence type="ECO:0000313" key="5">
    <source>
        <dbReference type="Proteomes" id="UP000288805"/>
    </source>
</evidence>
<name>A0A438F0C2_VITVI</name>
<dbReference type="SUPFAM" id="SSF50965">
    <property type="entry name" value="Galactose oxidase, central domain"/>
    <property type="match status" value="1"/>
</dbReference>
<gene>
    <name evidence="4" type="primary">VvCHDh000255_1</name>
    <name evidence="4" type="ORF">CK203_084984</name>
</gene>
<dbReference type="AlphaFoldDB" id="A0A438F0C2"/>
<evidence type="ECO:0000259" key="2">
    <source>
        <dbReference type="Pfam" id="PF00646"/>
    </source>
</evidence>
<accession>A0A438F0C2</accession>
<feature type="region of interest" description="Disordered" evidence="1">
    <location>
        <begin position="1"/>
        <end position="35"/>
    </location>
</feature>
<sequence length="409" mass="47304">MDGEKGKRSGGSNRLGTIVPFDRKRGGKSKTKSASWSDLPQDILLLILERLHLVDRIRFRVVCKNCLLAPIHYIQPDSLPWMMKYSFVDPTICLLSEPSRKLPYILIDERAWSLLSDATVCASRFGWVLFSKMVYELCNVTFYYVYNPLTKEIISLPRFKWQRAQRHKYLPEKQATFSSVPTSPDCVFIVAHICDREEIFISTYSNGDTEWETRDVTPPHPCFFPNYRMVYMEGTFYCYSEEGALSSFNVATQEWSLLTECNSKNCWDWSYVGGMLYFLAYGGHLCLVELRELEFNVDMPECNIYRFDSLDRVWKKMESLEGGAIFLGKFSFGISAGEQTKMVANRVYYFSWQSYSHRFLIYGSEEKKPAGKGEKSESQDTIYYATLAGMDVSQWIWMEPPLLMSSGGQ</sequence>
<dbReference type="Proteomes" id="UP000288805">
    <property type="component" value="Unassembled WGS sequence"/>
</dbReference>
<organism evidence="4 5">
    <name type="scientific">Vitis vinifera</name>
    <name type="common">Grape</name>
    <dbReference type="NCBI Taxonomy" id="29760"/>
    <lineage>
        <taxon>Eukaryota</taxon>
        <taxon>Viridiplantae</taxon>
        <taxon>Streptophyta</taxon>
        <taxon>Embryophyta</taxon>
        <taxon>Tracheophyta</taxon>
        <taxon>Spermatophyta</taxon>
        <taxon>Magnoliopsida</taxon>
        <taxon>eudicotyledons</taxon>
        <taxon>Gunneridae</taxon>
        <taxon>Pentapetalae</taxon>
        <taxon>rosids</taxon>
        <taxon>Vitales</taxon>
        <taxon>Vitaceae</taxon>
        <taxon>Viteae</taxon>
        <taxon>Vitis</taxon>
    </lineage>
</organism>
<dbReference type="PANTHER" id="PTHR33110">
    <property type="entry name" value="F-BOX/KELCH-REPEAT PROTEIN-RELATED"/>
    <property type="match status" value="1"/>
</dbReference>
<dbReference type="Pfam" id="PF03478">
    <property type="entry name" value="Beta-prop_KIB1-4"/>
    <property type="match status" value="1"/>
</dbReference>
<reference evidence="4 5" key="1">
    <citation type="journal article" date="2018" name="PLoS Genet.">
        <title>Population sequencing reveals clonal diversity and ancestral inbreeding in the grapevine cultivar Chardonnay.</title>
        <authorList>
            <person name="Roach M.J."/>
            <person name="Johnson D.L."/>
            <person name="Bohlmann J."/>
            <person name="van Vuuren H.J."/>
            <person name="Jones S.J."/>
            <person name="Pretorius I.S."/>
            <person name="Schmidt S.A."/>
            <person name="Borneman A.R."/>
        </authorList>
    </citation>
    <scope>NUCLEOTIDE SEQUENCE [LARGE SCALE GENOMIC DNA]</scope>
    <source>
        <strain evidence="5">cv. Chardonnay</strain>
        <tissue evidence="4">Leaf</tissue>
    </source>
</reference>
<dbReference type="EMBL" id="QGNW01001147">
    <property type="protein sequence ID" value="RVW53386.1"/>
    <property type="molecule type" value="Genomic_DNA"/>
</dbReference>
<evidence type="ECO:0000313" key="4">
    <source>
        <dbReference type="EMBL" id="RVW53386.1"/>
    </source>
</evidence>
<dbReference type="InterPro" id="IPR011043">
    <property type="entry name" value="Gal_Oxase/kelch_b-propeller"/>
</dbReference>
<dbReference type="SUPFAM" id="SSF81383">
    <property type="entry name" value="F-box domain"/>
    <property type="match status" value="1"/>
</dbReference>
<evidence type="ECO:0000256" key="1">
    <source>
        <dbReference type="SAM" id="MobiDB-lite"/>
    </source>
</evidence>
<evidence type="ECO:0000259" key="3">
    <source>
        <dbReference type="Pfam" id="PF03478"/>
    </source>
</evidence>
<feature type="domain" description="KIB1-4 beta-propeller" evidence="3">
    <location>
        <begin position="115"/>
        <end position="351"/>
    </location>
</feature>
<dbReference type="InterPro" id="IPR036047">
    <property type="entry name" value="F-box-like_dom_sf"/>
</dbReference>
<comment type="caution">
    <text evidence="4">The sequence shown here is derived from an EMBL/GenBank/DDBJ whole genome shotgun (WGS) entry which is preliminary data.</text>
</comment>
<proteinExistence type="predicted"/>
<dbReference type="Pfam" id="PF00646">
    <property type="entry name" value="F-box"/>
    <property type="match status" value="1"/>
</dbReference>
<dbReference type="Gene3D" id="1.20.1280.50">
    <property type="match status" value="1"/>
</dbReference>
<dbReference type="InterPro" id="IPR005174">
    <property type="entry name" value="KIB1-4_b-propeller"/>
</dbReference>
<feature type="domain" description="F-box" evidence="2">
    <location>
        <begin position="36"/>
        <end position="66"/>
    </location>
</feature>
<protein>
    <submittedName>
        <fullName evidence="4">F-box protein</fullName>
    </submittedName>
</protein>